<name>A0A367EUR6_9ACTN</name>
<protein>
    <submittedName>
        <fullName evidence="2">Uncharacterized protein</fullName>
    </submittedName>
</protein>
<evidence type="ECO:0000256" key="1">
    <source>
        <dbReference type="SAM" id="MobiDB-lite"/>
    </source>
</evidence>
<evidence type="ECO:0000313" key="2">
    <source>
        <dbReference type="EMBL" id="RCG21773.1"/>
    </source>
</evidence>
<dbReference type="AlphaFoldDB" id="A0A367EUR6"/>
<accession>A0A367EUR6</accession>
<sequence length="59" mass="6396">MSGVESRPLVSAEDDPLFDADHARRGPGMERRASITVGDVEDIQSGRMWAMPKPEAGGR</sequence>
<keyword evidence="3" id="KW-1185">Reference proteome</keyword>
<feature type="compositionally biased region" description="Basic and acidic residues" evidence="1">
    <location>
        <begin position="19"/>
        <end position="31"/>
    </location>
</feature>
<feature type="region of interest" description="Disordered" evidence="1">
    <location>
        <begin position="1"/>
        <end position="31"/>
    </location>
</feature>
<evidence type="ECO:0000313" key="3">
    <source>
        <dbReference type="Proteomes" id="UP000253507"/>
    </source>
</evidence>
<proteinExistence type="predicted"/>
<organism evidence="2 3">
    <name type="scientific">Streptomyces reniochalinae</name>
    <dbReference type="NCBI Taxonomy" id="2250578"/>
    <lineage>
        <taxon>Bacteria</taxon>
        <taxon>Bacillati</taxon>
        <taxon>Actinomycetota</taxon>
        <taxon>Actinomycetes</taxon>
        <taxon>Kitasatosporales</taxon>
        <taxon>Streptomycetaceae</taxon>
        <taxon>Streptomyces</taxon>
    </lineage>
</organism>
<dbReference type="EMBL" id="QOIM01000026">
    <property type="protein sequence ID" value="RCG21773.1"/>
    <property type="molecule type" value="Genomic_DNA"/>
</dbReference>
<gene>
    <name evidence="2" type="ORF">DQ392_08680</name>
</gene>
<comment type="caution">
    <text evidence="2">The sequence shown here is derived from an EMBL/GenBank/DDBJ whole genome shotgun (WGS) entry which is preliminary data.</text>
</comment>
<reference evidence="2 3" key="1">
    <citation type="submission" date="2018-06" db="EMBL/GenBank/DDBJ databases">
        <title>Streptomyces reniochalinae sp. nov. and Streptomyces diacarnus sp. nov. from marine sponges.</title>
        <authorList>
            <person name="Li L."/>
        </authorList>
    </citation>
    <scope>NUCLEOTIDE SEQUENCE [LARGE SCALE GENOMIC DNA]</scope>
    <source>
        <strain evidence="2 3">LHW50302</strain>
    </source>
</reference>
<dbReference type="Proteomes" id="UP000253507">
    <property type="component" value="Unassembled WGS sequence"/>
</dbReference>